<dbReference type="EMBL" id="LCBN01000028">
    <property type="protein sequence ID" value="KKS13260.1"/>
    <property type="molecule type" value="Genomic_DNA"/>
</dbReference>
<sequence length="533" mass="62090">MNQQLNQEKIKYFLYARKSSEAEDRQVASIGSQIDELTKLAARDNLEIINTFSESQSAKAPGRPLFNDMIDKIQKAKAQGIICWKLDRLARNPVDGGQINWMLQQGVIKHIQTFERSYYPTDNVLMMSVEFGMANQFIRDLSQNTKRGLRAKAERGWYPTFATLGYMHNPQKRKGEKEIIKDPERFDLVKKMFGLMLTGNYFPPKILEIATDKWGLRNRFGRNIARSTIYRMLSDPFYYGKFEYPKDSGNWHQGKHEPMITQEEYDRIQTLLGRDNKIHPKEHTFPFRGLIRCGECGAMITAEEKWKRQKNGNVHHYIYYHCTKRVNPNCTQGSIEQNKLEEQILEMVNSVEIPPEFHDWALDELKLETINESGDRNKILNNQQKAYNDCLAEIDGVISMRAKKELDEENYKRKMALLAKEKARLKELLDDTDDRVNKQIAKLERGFAIARDAKKEFETGIPERQKQILSNLGSNLLLKDKILTISIENPLIQIKGMVPEVRAIHNKVRTSKNAQNERTLRELYSQSPTLLRW</sequence>
<gene>
    <name evidence="4" type="ORF">UU67_C0028G0015</name>
</gene>
<dbReference type="InterPro" id="IPR050639">
    <property type="entry name" value="SSR_resolvase"/>
</dbReference>
<protein>
    <recommendedName>
        <fullName evidence="6">Recombinase</fullName>
    </recommendedName>
</protein>
<organism evidence="4 5">
    <name type="scientific">Candidatus Daviesbacteria bacterium GW2011_GWB1_41_5</name>
    <dbReference type="NCBI Taxonomy" id="1618429"/>
    <lineage>
        <taxon>Bacteria</taxon>
        <taxon>Candidatus Daviesiibacteriota</taxon>
    </lineage>
</organism>
<dbReference type="PROSITE" id="PS51736">
    <property type="entry name" value="RECOMBINASES_3"/>
    <property type="match status" value="1"/>
</dbReference>
<dbReference type="GO" id="GO:0000150">
    <property type="term" value="F:DNA strand exchange activity"/>
    <property type="evidence" value="ECO:0007669"/>
    <property type="project" value="InterPro"/>
</dbReference>
<dbReference type="SUPFAM" id="SSF53041">
    <property type="entry name" value="Resolvase-like"/>
    <property type="match status" value="1"/>
</dbReference>
<feature type="coiled-coil region" evidence="1">
    <location>
        <begin position="408"/>
        <end position="435"/>
    </location>
</feature>
<feature type="domain" description="Resolvase/invertase-type recombinase catalytic" evidence="2">
    <location>
        <begin position="11"/>
        <end position="156"/>
    </location>
</feature>
<dbReference type="SMART" id="SM00857">
    <property type="entry name" value="Resolvase"/>
    <property type="match status" value="1"/>
</dbReference>
<dbReference type="Pfam" id="PF13408">
    <property type="entry name" value="Zn_ribbon_recom"/>
    <property type="match status" value="1"/>
</dbReference>
<dbReference type="InterPro" id="IPR006119">
    <property type="entry name" value="Resolv_N"/>
</dbReference>
<reference evidence="4 5" key="1">
    <citation type="journal article" date="2015" name="Nature">
        <title>rRNA introns, odd ribosomes, and small enigmatic genomes across a large radiation of phyla.</title>
        <authorList>
            <person name="Brown C.T."/>
            <person name="Hug L.A."/>
            <person name="Thomas B.C."/>
            <person name="Sharon I."/>
            <person name="Castelle C.J."/>
            <person name="Singh A."/>
            <person name="Wilkins M.J."/>
            <person name="Williams K.H."/>
            <person name="Banfield J.F."/>
        </authorList>
    </citation>
    <scope>NUCLEOTIDE SEQUENCE [LARGE SCALE GENOMIC DNA]</scope>
</reference>
<comment type="caution">
    <text evidence="4">The sequence shown here is derived from an EMBL/GenBank/DDBJ whole genome shotgun (WGS) entry which is preliminary data.</text>
</comment>
<proteinExistence type="predicted"/>
<keyword evidence="1" id="KW-0175">Coiled coil</keyword>
<accession>A0A0G0WKA7</accession>
<evidence type="ECO:0000313" key="4">
    <source>
        <dbReference type="EMBL" id="KKS13260.1"/>
    </source>
</evidence>
<dbReference type="Proteomes" id="UP000034753">
    <property type="component" value="Unassembled WGS sequence"/>
</dbReference>
<dbReference type="InterPro" id="IPR038109">
    <property type="entry name" value="DNA_bind_recomb_sf"/>
</dbReference>
<name>A0A0G0WKA7_9BACT</name>
<dbReference type="InterPro" id="IPR036162">
    <property type="entry name" value="Resolvase-like_N_sf"/>
</dbReference>
<dbReference type="Gene3D" id="3.90.1750.20">
    <property type="entry name" value="Putative Large Serine Recombinase, Chain B, Domain 2"/>
    <property type="match status" value="1"/>
</dbReference>
<dbReference type="GO" id="GO:0003677">
    <property type="term" value="F:DNA binding"/>
    <property type="evidence" value="ECO:0007669"/>
    <property type="project" value="InterPro"/>
</dbReference>
<evidence type="ECO:0000259" key="3">
    <source>
        <dbReference type="PROSITE" id="PS51737"/>
    </source>
</evidence>
<dbReference type="AlphaFoldDB" id="A0A0G0WKA7"/>
<dbReference type="Pfam" id="PF00239">
    <property type="entry name" value="Resolvase"/>
    <property type="match status" value="1"/>
</dbReference>
<dbReference type="InterPro" id="IPR011109">
    <property type="entry name" value="DNA_bind_recombinase_dom"/>
</dbReference>
<evidence type="ECO:0000256" key="1">
    <source>
        <dbReference type="SAM" id="Coils"/>
    </source>
</evidence>
<evidence type="ECO:0008006" key="6">
    <source>
        <dbReference type="Google" id="ProtNLM"/>
    </source>
</evidence>
<dbReference type="CDD" id="cd00338">
    <property type="entry name" value="Ser_Recombinase"/>
    <property type="match status" value="1"/>
</dbReference>
<dbReference type="InterPro" id="IPR025827">
    <property type="entry name" value="Zn_ribbon_recom_dom"/>
</dbReference>
<dbReference type="PROSITE" id="PS51737">
    <property type="entry name" value="RECOMBINASE_DNA_BIND"/>
    <property type="match status" value="1"/>
</dbReference>
<dbReference type="PANTHER" id="PTHR30461:SF23">
    <property type="entry name" value="DNA RECOMBINASE-RELATED"/>
    <property type="match status" value="1"/>
</dbReference>
<dbReference type="PANTHER" id="PTHR30461">
    <property type="entry name" value="DNA-INVERTASE FROM LAMBDOID PROPHAGE"/>
    <property type="match status" value="1"/>
</dbReference>
<dbReference type="Pfam" id="PF07508">
    <property type="entry name" value="Recombinase"/>
    <property type="match status" value="1"/>
</dbReference>
<evidence type="ECO:0000313" key="5">
    <source>
        <dbReference type="Proteomes" id="UP000034753"/>
    </source>
</evidence>
<feature type="domain" description="Recombinase" evidence="3">
    <location>
        <begin position="163"/>
        <end position="278"/>
    </location>
</feature>
<evidence type="ECO:0000259" key="2">
    <source>
        <dbReference type="PROSITE" id="PS51736"/>
    </source>
</evidence>
<dbReference type="Gene3D" id="3.40.50.1390">
    <property type="entry name" value="Resolvase, N-terminal catalytic domain"/>
    <property type="match status" value="1"/>
</dbReference>